<comment type="similarity">
    <text evidence="5">Belongs to the glycosyltransferase 14 family. XylT subfamily.</text>
</comment>
<dbReference type="PANTHER" id="PTHR46025:SF3">
    <property type="entry name" value="XYLOSYLTRANSFERASE OXT"/>
    <property type="match status" value="1"/>
</dbReference>
<keyword evidence="17" id="KW-0325">Glycoprotein</keyword>
<feature type="signal peptide" evidence="20">
    <location>
        <begin position="1"/>
        <end position="19"/>
    </location>
</feature>
<dbReference type="EMBL" id="HBIJ01016273">
    <property type="protein sequence ID" value="CAE0370075.1"/>
    <property type="molecule type" value="Transcribed_RNA"/>
</dbReference>
<dbReference type="PANTHER" id="PTHR46025">
    <property type="entry name" value="XYLOSYLTRANSFERASE OXT"/>
    <property type="match status" value="1"/>
</dbReference>
<keyword evidence="16" id="KW-1015">Disulfide bond</keyword>
<dbReference type="GO" id="GO:0030158">
    <property type="term" value="F:protein xylosyltransferase activity"/>
    <property type="evidence" value="ECO:0007669"/>
    <property type="project" value="UniProtKB-EC"/>
</dbReference>
<dbReference type="GO" id="GO:0000139">
    <property type="term" value="C:Golgi membrane"/>
    <property type="evidence" value="ECO:0007669"/>
    <property type="project" value="UniProtKB-SubCell"/>
</dbReference>
<comment type="pathway">
    <text evidence="4">Glycan metabolism; heparan sulfate biosynthesis.</text>
</comment>
<protein>
    <recommendedName>
        <fullName evidence="6">protein xylosyltransferase</fullName>
        <ecNumber evidence="6">2.4.2.26</ecNumber>
    </recommendedName>
    <alternativeName>
        <fullName evidence="18">Peptide O-xylosyltransferase</fullName>
    </alternativeName>
</protein>
<evidence type="ECO:0000256" key="9">
    <source>
        <dbReference type="ARBA" id="ARBA00022692"/>
    </source>
</evidence>
<keyword evidence="12" id="KW-0735">Signal-anchor</keyword>
<dbReference type="UniPathway" id="UPA00756"/>
<dbReference type="UniPathway" id="UPA00755"/>
<evidence type="ECO:0000256" key="19">
    <source>
        <dbReference type="ARBA" id="ARBA00047847"/>
    </source>
</evidence>
<dbReference type="Pfam" id="PF02485">
    <property type="entry name" value="Branch"/>
    <property type="match status" value="1"/>
</dbReference>
<dbReference type="GO" id="GO:0050650">
    <property type="term" value="P:chondroitin sulfate proteoglycan biosynthetic process"/>
    <property type="evidence" value="ECO:0007669"/>
    <property type="project" value="TreeGrafter"/>
</dbReference>
<dbReference type="AlphaFoldDB" id="A0A7S3NMJ7"/>
<feature type="chain" id="PRO_5030990745" description="protein xylosyltransferase" evidence="20">
    <location>
        <begin position="20"/>
        <end position="443"/>
    </location>
</feature>
<keyword evidence="20" id="KW-0732">Signal</keyword>
<comment type="catalytic activity">
    <reaction evidence="19">
        <text>UDP-alpha-D-xylose + L-seryl-[protein] = 3-O-(beta-D-xylosyl)-L-seryl-[protein] + UDP + H(+)</text>
        <dbReference type="Rhea" id="RHEA:50192"/>
        <dbReference type="Rhea" id="RHEA-COMP:9863"/>
        <dbReference type="Rhea" id="RHEA-COMP:12567"/>
        <dbReference type="ChEBI" id="CHEBI:15378"/>
        <dbReference type="ChEBI" id="CHEBI:29999"/>
        <dbReference type="ChEBI" id="CHEBI:57632"/>
        <dbReference type="ChEBI" id="CHEBI:58223"/>
        <dbReference type="ChEBI" id="CHEBI:132085"/>
        <dbReference type="EC" id="2.4.2.26"/>
    </reaction>
</comment>
<keyword evidence="11" id="KW-0256">Endoplasmic reticulum</keyword>
<evidence type="ECO:0000256" key="15">
    <source>
        <dbReference type="ARBA" id="ARBA00023136"/>
    </source>
</evidence>
<keyword evidence="15" id="KW-0472">Membrane</keyword>
<gene>
    <name evidence="21" type="ORF">ALAG00032_LOCUS10839</name>
</gene>
<evidence type="ECO:0000256" key="14">
    <source>
        <dbReference type="ARBA" id="ARBA00023034"/>
    </source>
</evidence>
<keyword evidence="9" id="KW-0812">Transmembrane</keyword>
<evidence type="ECO:0000256" key="3">
    <source>
        <dbReference type="ARBA" id="ARBA00004840"/>
    </source>
</evidence>
<dbReference type="InterPro" id="IPR043538">
    <property type="entry name" value="XYLT"/>
</dbReference>
<evidence type="ECO:0000256" key="18">
    <source>
        <dbReference type="ARBA" id="ARBA00042865"/>
    </source>
</evidence>
<evidence type="ECO:0000256" key="7">
    <source>
        <dbReference type="ARBA" id="ARBA00022676"/>
    </source>
</evidence>
<dbReference type="GO" id="GO:0046872">
    <property type="term" value="F:metal ion binding"/>
    <property type="evidence" value="ECO:0007669"/>
    <property type="project" value="UniProtKB-KW"/>
</dbReference>
<reference evidence="21" key="1">
    <citation type="submission" date="2021-01" db="EMBL/GenBank/DDBJ databases">
        <authorList>
            <person name="Corre E."/>
            <person name="Pelletier E."/>
            <person name="Niang G."/>
            <person name="Scheremetjew M."/>
            <person name="Finn R."/>
            <person name="Kale V."/>
            <person name="Holt S."/>
            <person name="Cochrane G."/>
            <person name="Meng A."/>
            <person name="Brown T."/>
            <person name="Cohen L."/>
        </authorList>
    </citation>
    <scope>NUCLEOTIDE SEQUENCE</scope>
    <source>
        <strain evidence="21">CCMP1510</strain>
    </source>
</reference>
<comment type="subcellular location">
    <subcellularLocation>
        <location evidence="2">Endoplasmic reticulum membrane</location>
        <topology evidence="2">Single-pass type II membrane protein</topology>
    </subcellularLocation>
    <subcellularLocation>
        <location evidence="1">Golgi apparatus membrane</location>
        <topology evidence="1">Single-pass type II membrane protein</topology>
    </subcellularLocation>
</comment>
<evidence type="ECO:0000256" key="2">
    <source>
        <dbReference type="ARBA" id="ARBA00004648"/>
    </source>
</evidence>
<accession>A0A7S3NMJ7</accession>
<evidence type="ECO:0000256" key="16">
    <source>
        <dbReference type="ARBA" id="ARBA00023157"/>
    </source>
</evidence>
<keyword evidence="7" id="KW-0328">Glycosyltransferase</keyword>
<keyword evidence="13" id="KW-1133">Transmembrane helix</keyword>
<proteinExistence type="inferred from homology"/>
<evidence type="ECO:0000256" key="11">
    <source>
        <dbReference type="ARBA" id="ARBA00022824"/>
    </source>
</evidence>
<evidence type="ECO:0000256" key="1">
    <source>
        <dbReference type="ARBA" id="ARBA00004323"/>
    </source>
</evidence>
<evidence type="ECO:0000313" key="21">
    <source>
        <dbReference type="EMBL" id="CAE0370075.1"/>
    </source>
</evidence>
<evidence type="ECO:0000256" key="13">
    <source>
        <dbReference type="ARBA" id="ARBA00022989"/>
    </source>
</evidence>
<keyword evidence="10" id="KW-0479">Metal-binding</keyword>
<keyword evidence="14" id="KW-0333">Golgi apparatus</keyword>
<dbReference type="GO" id="GO:0015012">
    <property type="term" value="P:heparan sulfate proteoglycan biosynthetic process"/>
    <property type="evidence" value="ECO:0007669"/>
    <property type="project" value="UniProtKB-UniPathway"/>
</dbReference>
<dbReference type="EC" id="2.4.2.26" evidence="6"/>
<dbReference type="GO" id="GO:0005789">
    <property type="term" value="C:endoplasmic reticulum membrane"/>
    <property type="evidence" value="ECO:0007669"/>
    <property type="project" value="UniProtKB-SubCell"/>
</dbReference>
<comment type="pathway">
    <text evidence="3">Glycan metabolism; chondroitin sulfate biosynthesis.</text>
</comment>
<keyword evidence="8" id="KW-0808">Transferase</keyword>
<evidence type="ECO:0000256" key="17">
    <source>
        <dbReference type="ARBA" id="ARBA00023180"/>
    </source>
</evidence>
<evidence type="ECO:0000256" key="6">
    <source>
        <dbReference type="ARBA" id="ARBA00011972"/>
    </source>
</evidence>
<organism evidence="21">
    <name type="scientific">Aureoumbra lagunensis</name>
    <dbReference type="NCBI Taxonomy" id="44058"/>
    <lineage>
        <taxon>Eukaryota</taxon>
        <taxon>Sar</taxon>
        <taxon>Stramenopiles</taxon>
        <taxon>Ochrophyta</taxon>
        <taxon>Pelagophyceae</taxon>
        <taxon>Pelagomonadales</taxon>
        <taxon>Aureoumbra</taxon>
    </lineage>
</organism>
<name>A0A7S3NMJ7_9STRA</name>
<evidence type="ECO:0000256" key="10">
    <source>
        <dbReference type="ARBA" id="ARBA00022723"/>
    </source>
</evidence>
<dbReference type="InterPro" id="IPR003406">
    <property type="entry name" value="Glyco_trans_14"/>
</dbReference>
<evidence type="ECO:0000256" key="8">
    <source>
        <dbReference type="ARBA" id="ARBA00022679"/>
    </source>
</evidence>
<evidence type="ECO:0000256" key="5">
    <source>
        <dbReference type="ARBA" id="ARBA00010195"/>
    </source>
</evidence>
<evidence type="ECO:0000256" key="20">
    <source>
        <dbReference type="SAM" id="SignalP"/>
    </source>
</evidence>
<evidence type="ECO:0000256" key="12">
    <source>
        <dbReference type="ARBA" id="ARBA00022968"/>
    </source>
</evidence>
<sequence>MPPLFFLLYFFLIAPHVVTSQIRQCSKKEDLPRIVYLILTHNEVTLKSANKLITVLYDKEHYFFVHVDAKYVPVRRGLVEDLKRNRTNVEWAQIYDVQWARWSMVEPTLWAMEQATKKLKQWDFFINLSGDSWPVLRPLPLRQALAAFKGLNFVSSSPQSPTGLRATARSEFGDGWHKKEAYPHPMLDTLPNLETHYGSQWMILSRDFVDFIQQQLQIPQSPTSILRDWFVHAFIYVKGVGNVRPHIPDETFFPSLLAYHHPSSIPRPIEFYTPCLDQPNQPIPLKAAFYIRMDEHYPWSQRKQRYLAPDLDKSERPWGPYFLGAYDLHDIRDSGAFFVRKVSQSVDPAILNFLPVDHHHHIPPLAWPPHAALALSLPEEKFHTIDRGPGESGCVRVAESIHCPPRHQLRSDVAESLARLEKLSSLQALPSTTLQLDEDDSEL</sequence>
<evidence type="ECO:0000256" key="4">
    <source>
        <dbReference type="ARBA" id="ARBA00005093"/>
    </source>
</evidence>